<comment type="similarity">
    <text evidence="1">Belongs to the sodium:galactoside symporter (TC 2.A.2) family.</text>
</comment>
<keyword evidence="2" id="KW-0472">Membrane</keyword>
<dbReference type="GO" id="GO:0008643">
    <property type="term" value="P:carbohydrate transport"/>
    <property type="evidence" value="ECO:0007669"/>
    <property type="project" value="InterPro"/>
</dbReference>
<dbReference type="Gene3D" id="1.20.1250.20">
    <property type="entry name" value="MFS general substrate transporter like domains"/>
    <property type="match status" value="1"/>
</dbReference>
<dbReference type="RefSeq" id="WP_062090135.1">
    <property type="nucleotide sequence ID" value="NZ_FCOK02000048.1"/>
</dbReference>
<dbReference type="InterPro" id="IPR039672">
    <property type="entry name" value="MFS_2"/>
</dbReference>
<name>A0A158IDV0_9BURK</name>
<dbReference type="Proteomes" id="UP000054683">
    <property type="component" value="Unassembled WGS sequence"/>
</dbReference>
<accession>A0A158IDV0</accession>
<feature type="transmembrane region" description="Helical" evidence="2">
    <location>
        <begin position="330"/>
        <end position="356"/>
    </location>
</feature>
<organism evidence="3 4">
    <name type="scientific">Caballeronia udeis</name>
    <dbReference type="NCBI Taxonomy" id="1232866"/>
    <lineage>
        <taxon>Bacteria</taxon>
        <taxon>Pseudomonadati</taxon>
        <taxon>Pseudomonadota</taxon>
        <taxon>Betaproteobacteria</taxon>
        <taxon>Burkholderiales</taxon>
        <taxon>Burkholderiaceae</taxon>
        <taxon>Caballeronia</taxon>
    </lineage>
</organism>
<evidence type="ECO:0000313" key="3">
    <source>
        <dbReference type="EMBL" id="SAL54449.1"/>
    </source>
</evidence>
<proteinExistence type="inferred from homology"/>
<feature type="transmembrane region" description="Helical" evidence="2">
    <location>
        <begin position="188"/>
        <end position="208"/>
    </location>
</feature>
<feature type="transmembrane region" description="Helical" evidence="2">
    <location>
        <begin position="87"/>
        <end position="108"/>
    </location>
</feature>
<dbReference type="OrthoDB" id="181905at2"/>
<dbReference type="GO" id="GO:0015293">
    <property type="term" value="F:symporter activity"/>
    <property type="evidence" value="ECO:0007669"/>
    <property type="project" value="InterPro"/>
</dbReference>
<dbReference type="AlphaFoldDB" id="A0A158IDV0"/>
<feature type="transmembrane region" description="Helical" evidence="2">
    <location>
        <begin position="368"/>
        <end position="401"/>
    </location>
</feature>
<feature type="transmembrane region" description="Helical" evidence="2">
    <location>
        <begin position="307"/>
        <end position="324"/>
    </location>
</feature>
<keyword evidence="2" id="KW-1133">Transmembrane helix</keyword>
<feature type="transmembrane region" description="Helical" evidence="2">
    <location>
        <begin position="238"/>
        <end position="261"/>
    </location>
</feature>
<feature type="transmembrane region" description="Helical" evidence="2">
    <location>
        <begin position="21"/>
        <end position="41"/>
    </location>
</feature>
<reference evidence="3 4" key="1">
    <citation type="submission" date="2016-01" db="EMBL/GenBank/DDBJ databases">
        <authorList>
            <person name="Oliw E.H."/>
        </authorList>
    </citation>
    <scope>NUCLEOTIDE SEQUENCE [LARGE SCALE GENOMIC DNA]</scope>
    <source>
        <strain evidence="3">LMG 27134</strain>
    </source>
</reference>
<dbReference type="PANTHER" id="PTHR11328:SF24">
    <property type="entry name" value="MAJOR FACILITATOR SUPERFAMILY (MFS) PROFILE DOMAIN-CONTAINING PROTEIN"/>
    <property type="match status" value="1"/>
</dbReference>
<dbReference type="GO" id="GO:0005886">
    <property type="term" value="C:plasma membrane"/>
    <property type="evidence" value="ECO:0007669"/>
    <property type="project" value="TreeGrafter"/>
</dbReference>
<dbReference type="EMBL" id="FCOK02000048">
    <property type="protein sequence ID" value="SAL54449.1"/>
    <property type="molecule type" value="Genomic_DNA"/>
</dbReference>
<dbReference type="PANTHER" id="PTHR11328">
    <property type="entry name" value="MAJOR FACILITATOR SUPERFAMILY DOMAIN-CONTAINING PROTEIN"/>
    <property type="match status" value="1"/>
</dbReference>
<dbReference type="InterPro" id="IPR036259">
    <property type="entry name" value="MFS_trans_sf"/>
</dbReference>
<evidence type="ECO:0000313" key="4">
    <source>
        <dbReference type="Proteomes" id="UP000054683"/>
    </source>
</evidence>
<keyword evidence="2" id="KW-0812">Transmembrane</keyword>
<feature type="transmembrane region" description="Helical" evidence="2">
    <location>
        <begin position="153"/>
        <end position="176"/>
    </location>
</feature>
<gene>
    <name evidence="3" type="primary">uidB</name>
    <name evidence="3" type="ORF">AWB69_05793</name>
</gene>
<evidence type="ECO:0000256" key="1">
    <source>
        <dbReference type="ARBA" id="ARBA00009617"/>
    </source>
</evidence>
<evidence type="ECO:0000256" key="2">
    <source>
        <dbReference type="SAM" id="Phobius"/>
    </source>
</evidence>
<dbReference type="Pfam" id="PF13347">
    <property type="entry name" value="MFS_2"/>
    <property type="match status" value="1"/>
</dbReference>
<protein>
    <submittedName>
        <fullName evidence="3">Glucuronide carrier protein</fullName>
    </submittedName>
</protein>
<sequence length="456" mass="47875">MPSTSHSSRSIGPMRLCGYGAGGFANSLAVVPASMLLLYFLTEFVRLEPWVAGLVLALPKLWDVLVDMPIGRYSDQLALRAHGRLRVGMWSALALVVLLPMTFFHPALTSKPLLAAFYVVIQVLQATAFTVFGVTYFALAGDLAADAVQRNKLLTFSTLGASLATIGLVVCMPFMIRVGGSGEHGYRNMAVMVALAMALMFVCFYGAVRNAPAQPAALSEARAEMSLRQGIAAIARNWAFLAIVVVVIMLGTAGGCLNALLTYENRYLLGRSAEDLFLLIGPILIGGFAGLPLAVPVLRRLDSSKTLRIGLLGLAATFVFYWSGLVYVSIPVIVICGAVFGIFNTIVGIALQAAALDTAKSFQGGPSLGLYLGMFLTAQKLGSSLGGVVSGGLLSIIGYQADAPVSPALHQSIALSGLIGPLVPLLIACLGTHIYGVYAPPPLTTDDPAGPRADTI</sequence>
<dbReference type="SUPFAM" id="SSF103473">
    <property type="entry name" value="MFS general substrate transporter"/>
    <property type="match status" value="1"/>
</dbReference>
<feature type="transmembrane region" description="Helical" evidence="2">
    <location>
        <begin position="276"/>
        <end position="295"/>
    </location>
</feature>
<feature type="transmembrane region" description="Helical" evidence="2">
    <location>
        <begin position="114"/>
        <end position="141"/>
    </location>
</feature>
<feature type="transmembrane region" description="Helical" evidence="2">
    <location>
        <begin position="413"/>
        <end position="438"/>
    </location>
</feature>